<reference evidence="1 4" key="2">
    <citation type="submission" date="2016-03" db="EMBL/GenBank/DDBJ databases">
        <title>Spore heat resistance.</title>
        <authorList>
            <person name="Boekhorst J."/>
            <person name="Berendsen E.M."/>
            <person name="Wells-Bennik M.H."/>
            <person name="Kuipers O.P."/>
        </authorList>
    </citation>
    <scope>NUCLEOTIDE SEQUENCE [LARGE SCALE GENOMIC DNA]</scope>
    <source>
        <strain evidence="1 4">GS8</strain>
    </source>
</reference>
<dbReference type="EMBL" id="LQYV01000053">
    <property type="protein sequence ID" value="KYD27384.1"/>
    <property type="molecule type" value="Genomic_DNA"/>
</dbReference>
<sequence>MLCHTLKMALGTAAKGEKLAVAIATPNPEFCIPTSIFLQKN</sequence>
<dbReference type="Proteomes" id="UP000773850">
    <property type="component" value="Unassembled WGS sequence"/>
</dbReference>
<evidence type="ECO:0000313" key="1">
    <source>
        <dbReference type="EMBL" id="KAF6511635.1"/>
    </source>
</evidence>
<protein>
    <submittedName>
        <fullName evidence="2">Uncharacterized protein</fullName>
    </submittedName>
</protein>
<organism evidence="2 3">
    <name type="scientific">Geobacillus stearothermophilus</name>
    <name type="common">Bacillus stearothermophilus</name>
    <dbReference type="NCBI Taxonomy" id="1422"/>
    <lineage>
        <taxon>Bacteria</taxon>
        <taxon>Bacillati</taxon>
        <taxon>Bacillota</taxon>
        <taxon>Bacilli</taxon>
        <taxon>Bacillales</taxon>
        <taxon>Anoxybacillaceae</taxon>
        <taxon>Geobacillus</taxon>
    </lineage>
</organism>
<keyword evidence="4" id="KW-1185">Reference proteome</keyword>
<name>A0A150MSF3_GEOSE</name>
<dbReference type="Proteomes" id="UP000075424">
    <property type="component" value="Unassembled WGS sequence"/>
</dbReference>
<comment type="caution">
    <text evidence="2">The sequence shown here is derived from an EMBL/GenBank/DDBJ whole genome shotgun (WGS) entry which is preliminary data.</text>
</comment>
<dbReference type="PATRIC" id="fig|1422.18.peg.3014"/>
<evidence type="ECO:0000313" key="3">
    <source>
        <dbReference type="Proteomes" id="UP000075424"/>
    </source>
</evidence>
<gene>
    <name evidence="2" type="ORF">B4109_1512</name>
    <name evidence="1" type="ORF">GS8_1211</name>
</gene>
<evidence type="ECO:0000313" key="2">
    <source>
        <dbReference type="EMBL" id="KYD27384.1"/>
    </source>
</evidence>
<proteinExistence type="predicted"/>
<evidence type="ECO:0000313" key="4">
    <source>
        <dbReference type="Proteomes" id="UP000773850"/>
    </source>
</evidence>
<accession>A0A150MSF3</accession>
<reference evidence="2 3" key="1">
    <citation type="submission" date="2016-01" db="EMBL/GenBank/DDBJ databases">
        <title>Draft Genome Sequences of Seven Thermophilic Sporeformers Isolated from Foods.</title>
        <authorList>
            <person name="Berendsen E.M."/>
            <person name="Wells-Bennik M.H."/>
            <person name="Krawcyk A.O."/>
            <person name="De Jong A."/>
            <person name="Holsappel S."/>
            <person name="Eijlander R.T."/>
            <person name="Kuipers O.P."/>
        </authorList>
    </citation>
    <scope>NUCLEOTIDE SEQUENCE [LARGE SCALE GENOMIC DNA]</scope>
    <source>
        <strain evidence="2 3">B4109</strain>
    </source>
</reference>
<dbReference type="EMBL" id="LUCS01000018">
    <property type="protein sequence ID" value="KAF6511635.1"/>
    <property type="molecule type" value="Genomic_DNA"/>
</dbReference>
<dbReference type="AlphaFoldDB" id="A0A150MSF3"/>